<name>A0A445B083_ARAHY</name>
<dbReference type="InterPro" id="IPR046796">
    <property type="entry name" value="Transposase_32_dom"/>
</dbReference>
<feature type="region of interest" description="Disordered" evidence="1">
    <location>
        <begin position="466"/>
        <end position="491"/>
    </location>
</feature>
<feature type="domain" description="Putative plant transposon protein" evidence="2">
    <location>
        <begin position="257"/>
        <end position="430"/>
    </location>
</feature>
<feature type="compositionally biased region" description="Acidic residues" evidence="1">
    <location>
        <begin position="537"/>
        <end position="553"/>
    </location>
</feature>
<sequence length="553" mass="62294">MLELRDLESRILRRQEEDETKFKELRVRVVGIVEAVDHLTSYLSSCAISTPTVECGETTQELSEDMNMELHGEEEELKQEAQQEEKIGISEQKEVVGGCLGHIEYIKESQVEEPPSKECRGSIKEKSNVAGVNNELKEIDREVDSITNDFLPTSINSLGDPVEPFSTNLRQASAAVAAIITSPSSLPSLIFLSLPLTPPLYLCPLFCPAPPRPPLSPAQAQRCNPTAVLLWPVLPLTAPLYFLLPLVLSTSAPRDLGRINISWVREFYYNFFQPSLDSVHLRGREIMITEDAIRDALLCRVGTPKTCAYQQAEVALLSMTFDYEALKRVIAIPDASWVMDSSNTKPKRMLFAYLTREARTWQQIFAHYVFPTTHFLEIPMDMLVLIGCVMEGKEVYLPRLTRHSMWRAHICGLLPFPTLITSLAELADVPWKDDDVTPPPPDDDDKEVTIPWGLWVHEKPPTSRRSRARVVVEAARPSSSTAAPAPPSAPEPTYLLVHHLLRFMERFERRVMRRLDRLDHAAASQGIELPPLPESPASDEQDPEEEHGEEPIQ</sequence>
<protein>
    <recommendedName>
        <fullName evidence="2">Putative plant transposon protein domain-containing protein</fullName>
    </recommendedName>
</protein>
<evidence type="ECO:0000259" key="2">
    <source>
        <dbReference type="Pfam" id="PF20167"/>
    </source>
</evidence>
<reference evidence="3 4" key="1">
    <citation type="submission" date="2019-01" db="EMBL/GenBank/DDBJ databases">
        <title>Sequencing of cultivated peanut Arachis hypogaea provides insights into genome evolution and oil improvement.</title>
        <authorList>
            <person name="Chen X."/>
        </authorList>
    </citation>
    <scope>NUCLEOTIDE SEQUENCE [LARGE SCALE GENOMIC DNA]</scope>
    <source>
        <strain evidence="4">cv. Fuhuasheng</strain>
        <tissue evidence="3">Leaves</tissue>
    </source>
</reference>
<proteinExistence type="predicted"/>
<evidence type="ECO:0000256" key="1">
    <source>
        <dbReference type="SAM" id="MobiDB-lite"/>
    </source>
</evidence>
<gene>
    <name evidence="3" type="ORF">Ahy_B01g057071</name>
</gene>
<dbReference type="Pfam" id="PF20167">
    <property type="entry name" value="Transposase_32"/>
    <property type="match status" value="1"/>
</dbReference>
<comment type="caution">
    <text evidence="3">The sequence shown here is derived from an EMBL/GenBank/DDBJ whole genome shotgun (WGS) entry which is preliminary data.</text>
</comment>
<feature type="region of interest" description="Disordered" evidence="1">
    <location>
        <begin position="523"/>
        <end position="553"/>
    </location>
</feature>
<dbReference type="AlphaFoldDB" id="A0A445B083"/>
<accession>A0A445B083</accession>
<feature type="compositionally biased region" description="Low complexity" evidence="1">
    <location>
        <begin position="469"/>
        <end position="483"/>
    </location>
</feature>
<dbReference type="Proteomes" id="UP000289738">
    <property type="component" value="Chromosome B01"/>
</dbReference>
<evidence type="ECO:0000313" key="3">
    <source>
        <dbReference type="EMBL" id="RYR32078.1"/>
    </source>
</evidence>
<organism evidence="3 4">
    <name type="scientific">Arachis hypogaea</name>
    <name type="common">Peanut</name>
    <dbReference type="NCBI Taxonomy" id="3818"/>
    <lineage>
        <taxon>Eukaryota</taxon>
        <taxon>Viridiplantae</taxon>
        <taxon>Streptophyta</taxon>
        <taxon>Embryophyta</taxon>
        <taxon>Tracheophyta</taxon>
        <taxon>Spermatophyta</taxon>
        <taxon>Magnoliopsida</taxon>
        <taxon>eudicotyledons</taxon>
        <taxon>Gunneridae</taxon>
        <taxon>Pentapetalae</taxon>
        <taxon>rosids</taxon>
        <taxon>fabids</taxon>
        <taxon>Fabales</taxon>
        <taxon>Fabaceae</taxon>
        <taxon>Papilionoideae</taxon>
        <taxon>50 kb inversion clade</taxon>
        <taxon>dalbergioids sensu lato</taxon>
        <taxon>Dalbergieae</taxon>
        <taxon>Pterocarpus clade</taxon>
        <taxon>Arachis</taxon>
    </lineage>
</organism>
<dbReference type="EMBL" id="SDMP01000011">
    <property type="protein sequence ID" value="RYR32078.1"/>
    <property type="molecule type" value="Genomic_DNA"/>
</dbReference>
<keyword evidence="4" id="KW-1185">Reference proteome</keyword>
<evidence type="ECO:0000313" key="4">
    <source>
        <dbReference type="Proteomes" id="UP000289738"/>
    </source>
</evidence>